<dbReference type="KEGG" id="pdm:ADU72_0464"/>
<proteinExistence type="predicted"/>
<dbReference type="GeneID" id="57275749"/>
<evidence type="ECO:0000313" key="3">
    <source>
        <dbReference type="Proteomes" id="UP000076244"/>
    </source>
</evidence>
<organism evidence="1 4">
    <name type="scientific">Pediococcus damnosus</name>
    <dbReference type="NCBI Taxonomy" id="51663"/>
    <lineage>
        <taxon>Bacteria</taxon>
        <taxon>Bacillati</taxon>
        <taxon>Bacillota</taxon>
        <taxon>Bacilli</taxon>
        <taxon>Lactobacillales</taxon>
        <taxon>Lactobacillaceae</taxon>
        <taxon>Pediococcus</taxon>
    </lineage>
</organism>
<dbReference type="EMBL" id="CP012288">
    <property type="protein sequence ID" value="AMV66411.1"/>
    <property type="molecule type" value="Genomic_DNA"/>
</dbReference>
<evidence type="ECO:0000313" key="4">
    <source>
        <dbReference type="Proteomes" id="UP000076405"/>
    </source>
</evidence>
<name>A0A0R2HLU8_9LACO</name>
<evidence type="ECO:0000313" key="2">
    <source>
        <dbReference type="EMBL" id="AMV66411.1"/>
    </source>
</evidence>
<evidence type="ECO:0000313" key="1">
    <source>
        <dbReference type="EMBL" id="AMV63648.1"/>
    </source>
</evidence>
<dbReference type="AlphaFoldDB" id="A0A0R2HLU8"/>
<dbReference type="OrthoDB" id="2249402at2"/>
<sequence>MKKHEYFISWIEKQLKGKQPKPVNFFTTFGHLNRIMNSIEDDKGALSNYNEEEIRVARALMQMSNAKFLDEISKLDHQTVELSGDGIQVLRWFKDRDLNNQGNLVSNLGFLTDVIYDQTNEQACSWDRQTVRVARMAAQLSNDELITILLNWQFKPTTQQPVSKWGVQYLRKNELTNFYI</sequence>
<dbReference type="Proteomes" id="UP000076405">
    <property type="component" value="Chromosome"/>
</dbReference>
<reference evidence="3 4" key="1">
    <citation type="journal article" date="2016" name="PLoS ONE">
        <title>The Identification of Novel Diagnostic Marker Genes for the Detection of Beer Spoiling Pediococcus damnosus Strains Using the BlAst Diagnostic Gene findEr.</title>
        <authorList>
            <person name="Behr J."/>
            <person name="Geissler A.J."/>
            <person name="Schmid J."/>
            <person name="Zehe A."/>
            <person name="Vogel R.F."/>
        </authorList>
    </citation>
    <scope>NUCLEOTIDE SEQUENCE [LARGE SCALE GENOMIC DNA]</scope>
    <source>
        <strain evidence="1 4">TMW 2.1533</strain>
        <strain evidence="2 3">TMW 2.1535</strain>
    </source>
</reference>
<protein>
    <submittedName>
        <fullName evidence="1">Uncharacterized protein</fullName>
    </submittedName>
</protein>
<dbReference type="Proteomes" id="UP000076244">
    <property type="component" value="Chromosome"/>
</dbReference>
<keyword evidence="3" id="KW-1185">Reference proteome</keyword>
<accession>A0A0R2HLU8</accession>
<gene>
    <name evidence="1" type="ORF">ADU70_2184</name>
    <name evidence="2" type="ORF">ADU72_0464</name>
</gene>
<dbReference type="RefSeq" id="WP_046871262.1">
    <property type="nucleotide sequence ID" value="NZ_BAAAXI010000189.1"/>
</dbReference>
<dbReference type="EMBL" id="CP012275">
    <property type="protein sequence ID" value="AMV63648.1"/>
    <property type="molecule type" value="Genomic_DNA"/>
</dbReference>